<dbReference type="PANTHER" id="PTHR21004:SF0">
    <property type="entry name" value="PEROXISOMAL LEADER PEPTIDE-PROCESSING PROTEASE"/>
    <property type="match status" value="1"/>
</dbReference>
<dbReference type="GO" id="GO:0016485">
    <property type="term" value="P:protein processing"/>
    <property type="evidence" value="ECO:0007669"/>
    <property type="project" value="InterPro"/>
</dbReference>
<gene>
    <name evidence="3 4" type="primary">LOC4804696</name>
</gene>
<comment type="PTM">
    <text evidence="1">The full-lengh TYSND1 is the active the proteolytic processing of PTS1- and PTS2-proteins and in self-cleavage, and intermolecular self-cleavage of TYSND1 down-regulates its protease activity.</text>
</comment>
<comment type="subcellular location">
    <subcellularLocation>
        <location evidence="1">Peroxisome</location>
    </subcellularLocation>
</comment>
<dbReference type="AlphaFoldDB" id="A0A6I8VFD8"/>
<dbReference type="Bgee" id="FBgn0077552">
    <property type="expression patterns" value="Expressed in insect adult head and 2 other cell types or tissues"/>
</dbReference>
<keyword evidence="1" id="KW-0576">Peroxisome</keyword>
<dbReference type="Pfam" id="PF13365">
    <property type="entry name" value="Trypsin_2"/>
    <property type="match status" value="1"/>
</dbReference>
<evidence type="ECO:0000256" key="1">
    <source>
        <dbReference type="PIRNR" id="PIRNR037989"/>
    </source>
</evidence>
<name>A0A6I8VFD8_DROPS</name>
<proteinExistence type="inferred from homology"/>
<dbReference type="SUPFAM" id="SSF50494">
    <property type="entry name" value="Trypsin-like serine proteases"/>
    <property type="match status" value="1"/>
</dbReference>
<dbReference type="GO" id="GO:0005777">
    <property type="term" value="C:peroxisome"/>
    <property type="evidence" value="ECO:0007669"/>
    <property type="project" value="UniProtKB-SubCell"/>
</dbReference>
<organism evidence="2 4">
    <name type="scientific">Drosophila pseudoobscura pseudoobscura</name>
    <name type="common">Fruit fly</name>
    <dbReference type="NCBI Taxonomy" id="46245"/>
    <lineage>
        <taxon>Eukaryota</taxon>
        <taxon>Metazoa</taxon>
        <taxon>Ecdysozoa</taxon>
        <taxon>Arthropoda</taxon>
        <taxon>Hexapoda</taxon>
        <taxon>Insecta</taxon>
        <taxon>Pterygota</taxon>
        <taxon>Neoptera</taxon>
        <taxon>Endopterygota</taxon>
        <taxon>Diptera</taxon>
        <taxon>Brachycera</taxon>
        <taxon>Muscomorpha</taxon>
        <taxon>Ephydroidea</taxon>
        <taxon>Drosophilidae</taxon>
        <taxon>Drosophila</taxon>
        <taxon>Sophophora</taxon>
    </lineage>
</organism>
<dbReference type="GO" id="GO:0031998">
    <property type="term" value="P:regulation of fatty acid beta-oxidation"/>
    <property type="evidence" value="ECO:0007669"/>
    <property type="project" value="TreeGrafter"/>
</dbReference>
<dbReference type="InterPro" id="IPR039245">
    <property type="entry name" value="TYSND1/DEG15"/>
</dbReference>
<dbReference type="ExpressionAtlas" id="A0A6I8VFD8">
    <property type="expression patterns" value="baseline"/>
</dbReference>
<evidence type="ECO:0000313" key="4">
    <source>
        <dbReference type="RefSeq" id="XP_015040125.1"/>
    </source>
</evidence>
<evidence type="ECO:0000313" key="2">
    <source>
        <dbReference type="Proteomes" id="UP000001819"/>
    </source>
</evidence>
<dbReference type="Gene3D" id="2.40.10.10">
    <property type="entry name" value="Trypsin-like serine proteases"/>
    <property type="match status" value="2"/>
</dbReference>
<reference evidence="2" key="1">
    <citation type="submission" date="2024-06" db="UniProtKB">
        <authorList>
            <consortium name="RefSeq"/>
        </authorList>
    </citation>
    <scope>NUCLEOTIDE SEQUENCE [LARGE SCALE GENOMIC DNA]</scope>
    <source>
        <strain evidence="3">MV-25-SWS-2005</strain>
        <strain evidence="2">MV2-25</strain>
        <tissue evidence="3">Whole body</tissue>
    </source>
</reference>
<comment type="similarity">
    <text evidence="1">Belongs to the peptidase S1B family.</text>
</comment>
<accession>A0A6I8VFD8</accession>
<keyword evidence="1 3" id="KW-0645">Protease</keyword>
<dbReference type="GO" id="GO:0004252">
    <property type="term" value="F:serine-type endopeptidase activity"/>
    <property type="evidence" value="ECO:0007669"/>
    <property type="project" value="InterPro"/>
</dbReference>
<dbReference type="InterPro" id="IPR009003">
    <property type="entry name" value="Peptidase_S1_PA"/>
</dbReference>
<dbReference type="PANTHER" id="PTHR21004">
    <property type="entry name" value="SERINE PROTEASE-RELATED"/>
    <property type="match status" value="1"/>
</dbReference>
<comment type="function">
    <text evidence="1">Peroxisomal protease that mediates both the removal of the leader peptide from proteins containing a PTS2 target sequence and processes several PTS1-containing proteins. Catalyzes the processing of PTS1-proteins involved in the peroxisomal beta-oxidation of fatty acids.</text>
</comment>
<dbReference type="EC" id="3.4.21.-" evidence="1"/>
<protein>
    <recommendedName>
        <fullName evidence="1">Peroxisomal leader peptide-processing protease</fullName>
        <ecNumber evidence="1">3.4.21.-</ecNumber>
    </recommendedName>
</protein>
<dbReference type="RefSeq" id="XP_015040125.1">
    <property type="nucleotide sequence ID" value="XM_015184639.2"/>
</dbReference>
<dbReference type="GeneID" id="4804696"/>
<keyword evidence="2" id="KW-1185">Reference proteome</keyword>
<sequence>MEQLGIPTTTFNLTREPSSFAWERTIVVIDSSGQQGTGTFIKVHNKHFILTCAHVVGQPNAKVHCRAADREFQSDVIWCNPDSTRPYDLALLTAPDDVPERHCVRLAKTPATLGQTVYNAGFPYYVNFNFKYDFNPSIFQGRIINCDKGAIMSDGSVQAGQSGGPMFDHNGYILGVCVSNIKMDDVIYPNINTAIPICDIRNTLQQFARTNDVKVLNNLVASQEVHRVWSLEMPPIQSKL</sequence>
<reference evidence="4" key="2">
    <citation type="submission" date="2025-04" db="UniProtKB">
        <authorList>
            <consortium name="RefSeq"/>
        </authorList>
    </citation>
    <scope>IDENTIFICATION</scope>
    <source>
        <strain evidence="4">MV-25-SWS-2005</strain>
        <strain evidence="2">MV2-25</strain>
        <tissue evidence="4">Whole body</tissue>
    </source>
</reference>
<keyword evidence="1" id="KW-0378">Hydrolase</keyword>
<dbReference type="Proteomes" id="UP000001819">
    <property type="component" value="Chromosome 3"/>
</dbReference>
<dbReference type="InterPro" id="IPR043504">
    <property type="entry name" value="Peptidase_S1_PA_chymotrypsin"/>
</dbReference>
<dbReference type="FunFam" id="2.40.10.10:FF:000203">
    <property type="entry name" value="GD11897"/>
    <property type="match status" value="1"/>
</dbReference>
<dbReference type="FunFam" id="2.40.10.10:FF:000215">
    <property type="entry name" value="Trypsin domain-containing 1"/>
    <property type="match status" value="1"/>
</dbReference>
<evidence type="ECO:0000313" key="3">
    <source>
        <dbReference type="RefSeq" id="XP_015040124.1"/>
    </source>
</evidence>
<dbReference type="RefSeq" id="XP_015040124.1">
    <property type="nucleotide sequence ID" value="XM_015184638.2"/>
</dbReference>
<keyword evidence="1" id="KW-0720">Serine protease</keyword>